<evidence type="ECO:0000256" key="7">
    <source>
        <dbReference type="SAM" id="Phobius"/>
    </source>
</evidence>
<dbReference type="EMBL" id="JACBZI010000001">
    <property type="protein sequence ID" value="NYI09517.1"/>
    <property type="molecule type" value="Genomic_DNA"/>
</dbReference>
<dbReference type="Gene3D" id="3.30.40.10">
    <property type="entry name" value="Zinc/RING finger domain, C3HC4 (zinc finger)"/>
    <property type="match status" value="1"/>
</dbReference>
<proteinExistence type="inferred from homology"/>
<dbReference type="InterPro" id="IPR006153">
    <property type="entry name" value="Cation/H_exchanger_TM"/>
</dbReference>
<dbReference type="SUPFAM" id="SSF57850">
    <property type="entry name" value="RING/U-box"/>
    <property type="match status" value="1"/>
</dbReference>
<protein>
    <submittedName>
        <fullName evidence="10">CPA2 family monovalent cation:H+ antiporter-2</fullName>
    </submittedName>
</protein>
<evidence type="ECO:0000256" key="4">
    <source>
        <dbReference type="ARBA" id="ARBA00022692"/>
    </source>
</evidence>
<evidence type="ECO:0000313" key="11">
    <source>
        <dbReference type="Proteomes" id="UP000537326"/>
    </source>
</evidence>
<dbReference type="PANTHER" id="PTHR42751:SF3">
    <property type="entry name" value="SODIUM_GLUTAMATE SYMPORTER"/>
    <property type="match status" value="1"/>
</dbReference>
<dbReference type="RefSeq" id="WP_179530476.1">
    <property type="nucleotide sequence ID" value="NZ_BAAAPP010000012.1"/>
</dbReference>
<dbReference type="SUPFAM" id="SSF51735">
    <property type="entry name" value="NAD(P)-binding Rossmann-fold domains"/>
    <property type="match status" value="1"/>
</dbReference>
<dbReference type="Pfam" id="PF02254">
    <property type="entry name" value="TrkA_N"/>
    <property type="match status" value="1"/>
</dbReference>
<evidence type="ECO:0000256" key="6">
    <source>
        <dbReference type="ARBA" id="ARBA00023136"/>
    </source>
</evidence>
<dbReference type="InterPro" id="IPR001607">
    <property type="entry name" value="Znf_UBP"/>
</dbReference>
<dbReference type="Proteomes" id="UP000537326">
    <property type="component" value="Unassembled WGS sequence"/>
</dbReference>
<evidence type="ECO:0000313" key="10">
    <source>
        <dbReference type="EMBL" id="NYI09517.1"/>
    </source>
</evidence>
<feature type="transmembrane region" description="Helical" evidence="7">
    <location>
        <begin position="159"/>
        <end position="182"/>
    </location>
</feature>
<dbReference type="InterPro" id="IPR038770">
    <property type="entry name" value="Na+/solute_symporter_sf"/>
</dbReference>
<dbReference type="InterPro" id="IPR036291">
    <property type="entry name" value="NAD(P)-bd_dom_sf"/>
</dbReference>
<keyword evidence="11" id="KW-1185">Reference proteome</keyword>
<dbReference type="PROSITE" id="PS50271">
    <property type="entry name" value="ZF_UBP"/>
    <property type="match status" value="1"/>
</dbReference>
<dbReference type="InterPro" id="IPR003148">
    <property type="entry name" value="RCK_N"/>
</dbReference>
<dbReference type="GO" id="GO:0015297">
    <property type="term" value="F:antiporter activity"/>
    <property type="evidence" value="ECO:0007669"/>
    <property type="project" value="InterPro"/>
</dbReference>
<dbReference type="InterPro" id="IPR013083">
    <property type="entry name" value="Znf_RING/FYVE/PHD"/>
</dbReference>
<keyword evidence="6 7" id="KW-0472">Membrane</keyword>
<dbReference type="PANTHER" id="PTHR42751">
    <property type="entry name" value="SODIUM/HYDROGEN EXCHANGER FAMILY/TRKA DOMAIN PROTEIN"/>
    <property type="match status" value="1"/>
</dbReference>
<feature type="domain" description="UBP-type" evidence="8">
    <location>
        <begin position="574"/>
        <end position="661"/>
    </location>
</feature>
<dbReference type="Gene3D" id="3.40.50.720">
    <property type="entry name" value="NAD(P)-binding Rossmann-like Domain"/>
    <property type="match status" value="1"/>
</dbReference>
<comment type="similarity">
    <text evidence="2">Belongs to the monovalent cation:proton antiporter 2 (CPA2) transporter (TC 2.A.37) family.</text>
</comment>
<organism evidence="10 11">
    <name type="scientific">Nocardioides marinus</name>
    <dbReference type="NCBI Taxonomy" id="374514"/>
    <lineage>
        <taxon>Bacteria</taxon>
        <taxon>Bacillati</taxon>
        <taxon>Actinomycetota</taxon>
        <taxon>Actinomycetes</taxon>
        <taxon>Propionibacteriales</taxon>
        <taxon>Nocardioidaceae</taxon>
        <taxon>Nocardioides</taxon>
    </lineage>
</organism>
<reference evidence="10 11" key="1">
    <citation type="submission" date="2020-07" db="EMBL/GenBank/DDBJ databases">
        <title>Sequencing the genomes of 1000 actinobacteria strains.</title>
        <authorList>
            <person name="Klenk H.-P."/>
        </authorList>
    </citation>
    <scope>NUCLEOTIDE SEQUENCE [LARGE SCALE GENOMIC DNA]</scope>
    <source>
        <strain evidence="10 11">DSM 18248</strain>
    </source>
</reference>
<evidence type="ECO:0000259" key="8">
    <source>
        <dbReference type="PROSITE" id="PS50271"/>
    </source>
</evidence>
<dbReference type="GO" id="GO:0006813">
    <property type="term" value="P:potassium ion transport"/>
    <property type="evidence" value="ECO:0007669"/>
    <property type="project" value="InterPro"/>
</dbReference>
<name>A0A7Z0C2Q1_9ACTN</name>
<feature type="domain" description="RCK N-terminal" evidence="9">
    <location>
        <begin position="421"/>
        <end position="535"/>
    </location>
</feature>
<dbReference type="Pfam" id="PF02148">
    <property type="entry name" value="zf-UBP"/>
    <property type="match status" value="1"/>
</dbReference>
<dbReference type="AlphaFoldDB" id="A0A7Z0C2Q1"/>
<dbReference type="Pfam" id="PF00999">
    <property type="entry name" value="Na_H_Exchanger"/>
    <property type="match status" value="1"/>
</dbReference>
<feature type="transmembrane region" description="Helical" evidence="7">
    <location>
        <begin position="17"/>
        <end position="36"/>
    </location>
</feature>
<keyword evidence="3" id="KW-0813">Transport</keyword>
<comment type="caution">
    <text evidence="10">The sequence shown here is derived from an EMBL/GenBank/DDBJ whole genome shotgun (WGS) entry which is preliminary data.</text>
</comment>
<evidence type="ECO:0000256" key="2">
    <source>
        <dbReference type="ARBA" id="ARBA00005551"/>
    </source>
</evidence>
<evidence type="ECO:0000256" key="1">
    <source>
        <dbReference type="ARBA" id="ARBA00004141"/>
    </source>
</evidence>
<feature type="transmembrane region" description="Helical" evidence="7">
    <location>
        <begin position="126"/>
        <end position="147"/>
    </location>
</feature>
<evidence type="ECO:0000256" key="3">
    <source>
        <dbReference type="ARBA" id="ARBA00022448"/>
    </source>
</evidence>
<sequence length="661" mass="67767">MNADLVVLASSEGVPRYLTATAALVLAAAVVGYLSVRVRVLPIVGFLLAGVLIGPAQLGLVSSTEAVDAAAEIGVILLLFTIGIEFSLERLARVWRWVAFGGGSQVVLATGAGLAVTVALGRDWKVGLFTGFLLALSSTAIVLKLLADTGGTSSTRGQLALATLVFQDLAVVAMVLVVPLLGTEAEGGTGALLEALGIAVAVVGVVLVVARRVMPKVLERVAALCSPEVFLLAVVAICFGTAYLTALAGVSVSLGAFLAGLVVSESRHSTHALSEILPLQVLFSAIFFVSVGMLLDVGFLLANLPLVLAVAVVVLAVKTLTTAAALAPLRVGWRQAVAAGLLLGQVGEFSFVLLTVGEGAGLSPLGEGEDGSQVFVATTVLLMMLTPAFGSLGTRLLPRAGATAGSSAGQEATPAEAHEVQGHVLMLGWGADSVALGADLRARGVPVVMTTLNPGGAAEAEAAGLTVVRGDAMRAHVLEEAGLARARLVVVAEHDAEEAARVAVMVRGQSDVPVVVRATGVDLEDLAAAGVDHVVDPAVAGRRHLAEVVGARVVEVPTADVDVSRLVHYRWPSDACPHGAASVPVQPGTAGCEECLRDGERWVHLRMCLSCGHVGCCDSSPGRHATAHHRATDHPLMASLEPGETWAYCFLDDTTVPEPRG</sequence>
<comment type="subcellular location">
    <subcellularLocation>
        <location evidence="1">Membrane</location>
        <topology evidence="1">Multi-pass membrane protein</topology>
    </subcellularLocation>
</comment>
<keyword evidence="5 7" id="KW-1133">Transmembrane helix</keyword>
<feature type="transmembrane region" description="Helical" evidence="7">
    <location>
        <begin position="276"/>
        <end position="300"/>
    </location>
</feature>
<dbReference type="Gene3D" id="1.20.1530.20">
    <property type="match status" value="1"/>
</dbReference>
<feature type="transmembrane region" description="Helical" evidence="7">
    <location>
        <begin position="188"/>
        <end position="210"/>
    </location>
</feature>
<evidence type="ECO:0000259" key="9">
    <source>
        <dbReference type="PROSITE" id="PS51201"/>
    </source>
</evidence>
<feature type="transmembrane region" description="Helical" evidence="7">
    <location>
        <begin position="97"/>
        <end position="120"/>
    </location>
</feature>
<dbReference type="GO" id="GO:0008270">
    <property type="term" value="F:zinc ion binding"/>
    <property type="evidence" value="ECO:0007669"/>
    <property type="project" value="InterPro"/>
</dbReference>
<accession>A0A7Z0C2Q1</accession>
<dbReference type="GO" id="GO:1902600">
    <property type="term" value="P:proton transmembrane transport"/>
    <property type="evidence" value="ECO:0007669"/>
    <property type="project" value="InterPro"/>
</dbReference>
<dbReference type="PROSITE" id="PS51201">
    <property type="entry name" value="RCK_N"/>
    <property type="match status" value="1"/>
</dbReference>
<gene>
    <name evidence="10" type="ORF">BKA05_001032</name>
</gene>
<dbReference type="GO" id="GO:0016020">
    <property type="term" value="C:membrane"/>
    <property type="evidence" value="ECO:0007669"/>
    <property type="project" value="UniProtKB-SubCell"/>
</dbReference>
<feature type="transmembrane region" description="Helical" evidence="7">
    <location>
        <begin position="43"/>
        <end position="63"/>
    </location>
</feature>
<keyword evidence="4 7" id="KW-0812">Transmembrane</keyword>
<feature type="transmembrane region" description="Helical" evidence="7">
    <location>
        <begin position="306"/>
        <end position="329"/>
    </location>
</feature>
<evidence type="ECO:0000256" key="5">
    <source>
        <dbReference type="ARBA" id="ARBA00022989"/>
    </source>
</evidence>
<feature type="transmembrane region" description="Helical" evidence="7">
    <location>
        <begin position="69"/>
        <end position="88"/>
    </location>
</feature>